<organism evidence="11 12">
    <name type="scientific">Methanorbis furvi</name>
    <dbReference type="NCBI Taxonomy" id="3028299"/>
    <lineage>
        <taxon>Archaea</taxon>
        <taxon>Methanobacteriati</taxon>
        <taxon>Methanobacteriota</taxon>
        <taxon>Stenosarchaea group</taxon>
        <taxon>Methanomicrobia</taxon>
        <taxon>Methanomicrobiales</taxon>
        <taxon>Methanocorpusculaceae</taxon>
        <taxon>Methanorbis</taxon>
    </lineage>
</organism>
<feature type="binding site" evidence="7 8">
    <location>
        <position position="290"/>
    </location>
    <ligand>
        <name>L-serine</name>
        <dbReference type="ChEBI" id="CHEBI:33384"/>
    </ligand>
</feature>
<dbReference type="InterPro" id="IPR002317">
    <property type="entry name" value="Ser-tRNA-ligase_type_1"/>
</dbReference>
<keyword evidence="3 7" id="KW-0547">Nucleotide-binding</keyword>
<dbReference type="Gene3D" id="1.10.287.40">
    <property type="entry name" value="Serine-tRNA synthetase, tRNA binding domain"/>
    <property type="match status" value="1"/>
</dbReference>
<dbReference type="HAMAP" id="MF_00176">
    <property type="entry name" value="Ser_tRNA_synth_type1"/>
    <property type="match status" value="1"/>
</dbReference>
<comment type="subunit">
    <text evidence="7">Homodimer. The tRNA molecule binds across the dimer.</text>
</comment>
<reference evidence="11" key="1">
    <citation type="submission" date="2023-06" db="EMBL/GenBank/DDBJ databases">
        <title>Genome sequence of Methancorpusculaceae sp. Ag1.</title>
        <authorList>
            <person name="Protasov E."/>
            <person name="Platt K."/>
            <person name="Poehlein A."/>
            <person name="Daniel R."/>
            <person name="Brune A."/>
        </authorList>
    </citation>
    <scope>NUCLEOTIDE SEQUENCE</scope>
    <source>
        <strain evidence="11">Ag1</strain>
    </source>
</reference>
<feature type="binding site" evidence="9">
    <location>
        <begin position="283"/>
        <end position="286"/>
    </location>
    <ligand>
        <name>ATP</name>
        <dbReference type="ChEBI" id="CHEBI:30616"/>
    </ligand>
</feature>
<protein>
    <recommendedName>
        <fullName evidence="7">Serine--tRNA ligase</fullName>
        <ecNumber evidence="7">6.1.1.11</ecNumber>
    </recommendedName>
    <alternativeName>
        <fullName evidence="7">Seryl-tRNA synthetase</fullName>
        <shortName evidence="7">SerRS</shortName>
    </alternativeName>
    <alternativeName>
        <fullName evidence="7">Seryl-tRNA(Ser/Sec) synthetase</fullName>
    </alternativeName>
</protein>
<evidence type="ECO:0000256" key="2">
    <source>
        <dbReference type="ARBA" id="ARBA00022598"/>
    </source>
</evidence>
<feature type="binding site" evidence="7 9">
    <location>
        <begin position="267"/>
        <end position="269"/>
    </location>
    <ligand>
        <name>ATP</name>
        <dbReference type="ChEBI" id="CHEBI:30616"/>
    </ligand>
</feature>
<evidence type="ECO:0000259" key="10">
    <source>
        <dbReference type="PROSITE" id="PS50862"/>
    </source>
</evidence>
<evidence type="ECO:0000313" key="11">
    <source>
        <dbReference type="EMBL" id="MDV0442304.1"/>
    </source>
</evidence>
<dbReference type="GO" id="GO:0005737">
    <property type="term" value="C:cytoplasm"/>
    <property type="evidence" value="ECO:0007669"/>
    <property type="project" value="UniProtKB-SubCell"/>
</dbReference>
<dbReference type="EMBL" id="JAWDKA010000008">
    <property type="protein sequence ID" value="MDV0442304.1"/>
    <property type="molecule type" value="Genomic_DNA"/>
</dbReference>
<proteinExistence type="inferred from homology"/>
<dbReference type="InterPro" id="IPR006195">
    <property type="entry name" value="aa-tRNA-synth_II"/>
</dbReference>
<dbReference type="InterPro" id="IPR042103">
    <property type="entry name" value="SerRS_1_N_sf"/>
</dbReference>
<comment type="catalytic activity">
    <reaction evidence="7">
        <text>tRNA(Ser) + L-serine + ATP = L-seryl-tRNA(Ser) + AMP + diphosphate + H(+)</text>
        <dbReference type="Rhea" id="RHEA:12292"/>
        <dbReference type="Rhea" id="RHEA-COMP:9669"/>
        <dbReference type="Rhea" id="RHEA-COMP:9703"/>
        <dbReference type="ChEBI" id="CHEBI:15378"/>
        <dbReference type="ChEBI" id="CHEBI:30616"/>
        <dbReference type="ChEBI" id="CHEBI:33019"/>
        <dbReference type="ChEBI" id="CHEBI:33384"/>
        <dbReference type="ChEBI" id="CHEBI:78442"/>
        <dbReference type="ChEBI" id="CHEBI:78533"/>
        <dbReference type="ChEBI" id="CHEBI:456215"/>
        <dbReference type="EC" id="6.1.1.11"/>
    </reaction>
</comment>
<feature type="binding site" evidence="8">
    <location>
        <position position="389"/>
    </location>
    <ligand>
        <name>L-serine</name>
        <dbReference type="ChEBI" id="CHEBI:33384"/>
    </ligand>
</feature>
<evidence type="ECO:0000256" key="8">
    <source>
        <dbReference type="PIRSR" id="PIRSR001529-1"/>
    </source>
</evidence>
<keyword evidence="6 7" id="KW-0030">Aminoacyl-tRNA synthetase</keyword>
<dbReference type="GO" id="GO:0005524">
    <property type="term" value="F:ATP binding"/>
    <property type="evidence" value="ECO:0007669"/>
    <property type="project" value="UniProtKB-UniRule"/>
</dbReference>
<keyword evidence="5 7" id="KW-0648">Protein biosynthesis</keyword>
<dbReference type="GO" id="GO:0006434">
    <property type="term" value="P:seryl-tRNA aminoacylation"/>
    <property type="evidence" value="ECO:0007669"/>
    <property type="project" value="UniProtKB-UniRule"/>
</dbReference>
<comment type="similarity">
    <text evidence="7">Belongs to the class-II aminoacyl-tRNA synthetase family. Type-1 seryl-tRNA synthetase subfamily.</text>
</comment>
<comment type="caution">
    <text evidence="11">The sequence shown here is derived from an EMBL/GenBank/DDBJ whole genome shotgun (WGS) entry which is preliminary data.</text>
</comment>
<dbReference type="PROSITE" id="PS50862">
    <property type="entry name" value="AA_TRNA_LIGASE_II"/>
    <property type="match status" value="1"/>
</dbReference>
<gene>
    <name evidence="7 11" type="primary">serS</name>
    <name evidence="11" type="ORF">McpAg1_15380</name>
</gene>
<comment type="catalytic activity">
    <reaction evidence="7">
        <text>tRNA(Sec) + L-serine + ATP = L-seryl-tRNA(Sec) + AMP + diphosphate + H(+)</text>
        <dbReference type="Rhea" id="RHEA:42580"/>
        <dbReference type="Rhea" id="RHEA-COMP:9742"/>
        <dbReference type="Rhea" id="RHEA-COMP:10128"/>
        <dbReference type="ChEBI" id="CHEBI:15378"/>
        <dbReference type="ChEBI" id="CHEBI:30616"/>
        <dbReference type="ChEBI" id="CHEBI:33019"/>
        <dbReference type="ChEBI" id="CHEBI:33384"/>
        <dbReference type="ChEBI" id="CHEBI:78442"/>
        <dbReference type="ChEBI" id="CHEBI:78533"/>
        <dbReference type="ChEBI" id="CHEBI:456215"/>
        <dbReference type="EC" id="6.1.1.11"/>
    </reaction>
</comment>
<evidence type="ECO:0000256" key="6">
    <source>
        <dbReference type="ARBA" id="ARBA00023146"/>
    </source>
</evidence>
<dbReference type="Gene3D" id="3.30.930.10">
    <property type="entry name" value="Bira Bifunctional Protein, Domain 2"/>
    <property type="match status" value="1"/>
</dbReference>
<dbReference type="GO" id="GO:0016260">
    <property type="term" value="P:selenocysteine biosynthetic process"/>
    <property type="evidence" value="ECO:0007669"/>
    <property type="project" value="UniProtKB-UniRule"/>
</dbReference>
<dbReference type="SUPFAM" id="SSF46589">
    <property type="entry name" value="tRNA-binding arm"/>
    <property type="match status" value="1"/>
</dbReference>
<evidence type="ECO:0000256" key="7">
    <source>
        <dbReference type="HAMAP-Rule" id="MF_00176"/>
    </source>
</evidence>
<feature type="binding site" evidence="7 9">
    <location>
        <begin position="354"/>
        <end position="357"/>
    </location>
    <ligand>
        <name>ATP</name>
        <dbReference type="ChEBI" id="CHEBI:30616"/>
    </ligand>
</feature>
<comment type="function">
    <text evidence="7">Catalyzes the attachment of serine to tRNA(Ser). Is also able to aminoacylate tRNA(Sec) with serine, to form the misacylated tRNA L-seryl-tRNA(Sec), which will be further converted into selenocysteinyl-tRNA(Sec).</text>
</comment>
<evidence type="ECO:0000256" key="5">
    <source>
        <dbReference type="ARBA" id="ARBA00022917"/>
    </source>
</evidence>
<dbReference type="Pfam" id="PF02403">
    <property type="entry name" value="Seryl_tRNA_N"/>
    <property type="match status" value="1"/>
</dbReference>
<dbReference type="InterPro" id="IPR010978">
    <property type="entry name" value="tRNA-bd_arm"/>
</dbReference>
<dbReference type="Proteomes" id="UP001273136">
    <property type="component" value="Unassembled WGS sequence"/>
</dbReference>
<feature type="binding site" evidence="8">
    <location>
        <position position="236"/>
    </location>
    <ligand>
        <name>L-serine</name>
        <dbReference type="ChEBI" id="CHEBI:33384"/>
    </ligand>
</feature>
<feature type="domain" description="Aminoacyl-transfer RNA synthetases class-II family profile" evidence="10">
    <location>
        <begin position="145"/>
        <end position="416"/>
    </location>
</feature>
<dbReference type="SUPFAM" id="SSF55681">
    <property type="entry name" value="Class II aaRS and biotin synthetases"/>
    <property type="match status" value="1"/>
</dbReference>
<comment type="subcellular location">
    <subcellularLocation>
        <location evidence="1 7">Cytoplasm</location>
    </subcellularLocation>
</comment>
<keyword evidence="4 7" id="KW-0067">ATP-binding</keyword>
<name>A0AAE4MDP9_9EURY</name>
<dbReference type="EC" id="6.1.1.11" evidence="7"/>
<dbReference type="Pfam" id="PF00587">
    <property type="entry name" value="tRNA-synt_2b"/>
    <property type="match status" value="1"/>
</dbReference>
<feature type="site" description="Important for serine binding" evidence="8">
    <location>
        <position position="391"/>
    </location>
</feature>
<dbReference type="InterPro" id="IPR033729">
    <property type="entry name" value="SerRS_core"/>
</dbReference>
<comment type="pathway">
    <text evidence="7">Aminoacyl-tRNA biosynthesis; selenocysteinyl-tRNA(Sec) biosynthesis; L-seryl-tRNA(Sec) from L-serine and tRNA(Sec): step 1/1.</text>
</comment>
<dbReference type="InterPro" id="IPR045864">
    <property type="entry name" value="aa-tRNA-synth_II/BPL/LPL"/>
</dbReference>
<accession>A0AAE4MDP9</accession>
<dbReference type="InterPro" id="IPR002314">
    <property type="entry name" value="aa-tRNA-synt_IIb"/>
</dbReference>
<dbReference type="PANTHER" id="PTHR11778">
    <property type="entry name" value="SERYL-TRNA SYNTHETASE"/>
    <property type="match status" value="1"/>
</dbReference>
<feature type="binding site" evidence="7">
    <location>
        <position position="283"/>
    </location>
    <ligand>
        <name>ATP</name>
        <dbReference type="ChEBI" id="CHEBI:30616"/>
    </ligand>
</feature>
<dbReference type="InterPro" id="IPR015866">
    <property type="entry name" value="Ser-tRNA-synth_1_N"/>
</dbReference>
<evidence type="ECO:0000256" key="4">
    <source>
        <dbReference type="ARBA" id="ARBA00022840"/>
    </source>
</evidence>
<evidence type="ECO:0000256" key="9">
    <source>
        <dbReference type="PIRSR" id="PIRSR001529-2"/>
    </source>
</evidence>
<feature type="binding site" evidence="8">
    <location>
        <position position="267"/>
    </location>
    <ligand>
        <name>L-serine</name>
        <dbReference type="ChEBI" id="CHEBI:33384"/>
    </ligand>
</feature>
<evidence type="ECO:0000256" key="3">
    <source>
        <dbReference type="ARBA" id="ARBA00022741"/>
    </source>
</evidence>
<dbReference type="CDD" id="cd00770">
    <property type="entry name" value="SerRS_core"/>
    <property type="match status" value="1"/>
</dbReference>
<dbReference type="PRINTS" id="PR00981">
    <property type="entry name" value="TRNASYNTHSER"/>
</dbReference>
<keyword evidence="2 7" id="KW-0436">Ligase</keyword>
<keyword evidence="7" id="KW-0963">Cytoplasm</keyword>
<sequence>MMPSMLDIKFVRAHPEVVRADLEKRHDTEKLAWVDTVLEQDKLFRELTVKNNELRARRNTIAKEINAAKKSGEDPAPLFAEAKALPQRIKDNDDIMEKATEQVRYYLMRLPNILHESVPYGKDDTENVVIRTVGTPKKFEFELVNHGELAVRNNWADFERATKTSGAGFYFLKGNLAMLDLALQRFALDTLIAKGYTPIIPPYMLNRKSYEDVTDLADFEKVMYKIDGDDEYLIATAEHPMAAMYQDEIFEEKDLPLKMVGISPCFRREIGAHGLDSRGLFRVHQFTKVEQFIYCMPEKSWEMQEELLANSEELFTKLELPYHVVNICTGDIGIVAAKKYDIEAWMPRDNEYREVVSCSNCTAYQACRLNIRVRDAHDFESKQYLHTLNSTAIATSRALRCILENYQTEDGRVEIPKVLRPYMQNLEYL</sequence>
<comment type="domain">
    <text evidence="7">Consists of two distinct domains, a catalytic core and a N-terminal extension that is involved in tRNA binding.</text>
</comment>
<dbReference type="PIRSF" id="PIRSF001529">
    <property type="entry name" value="Ser-tRNA-synth_IIa"/>
    <property type="match status" value="1"/>
</dbReference>
<dbReference type="AlphaFoldDB" id="A0AAE4MDP9"/>
<dbReference type="GO" id="GO:0004828">
    <property type="term" value="F:serine-tRNA ligase activity"/>
    <property type="evidence" value="ECO:0007669"/>
    <property type="project" value="UniProtKB-UniRule"/>
</dbReference>
<dbReference type="NCBIfam" id="TIGR00414">
    <property type="entry name" value="serS"/>
    <property type="match status" value="1"/>
</dbReference>
<evidence type="ECO:0000313" key="12">
    <source>
        <dbReference type="Proteomes" id="UP001273136"/>
    </source>
</evidence>
<feature type="binding site" evidence="7">
    <location>
        <position position="391"/>
    </location>
    <ligand>
        <name>L-serine</name>
        <dbReference type="ChEBI" id="CHEBI:33384"/>
    </ligand>
</feature>
<evidence type="ECO:0000256" key="1">
    <source>
        <dbReference type="ARBA" id="ARBA00004496"/>
    </source>
</evidence>
<keyword evidence="12" id="KW-1185">Reference proteome</keyword>
<feature type="binding site" evidence="7">
    <location>
        <begin position="236"/>
        <end position="238"/>
    </location>
    <ligand>
        <name>L-serine</name>
        <dbReference type="ChEBI" id="CHEBI:33384"/>
    </ligand>
</feature>